<dbReference type="Proteomes" id="UP000283387">
    <property type="component" value="Unassembled WGS sequence"/>
</dbReference>
<evidence type="ECO:0000256" key="1">
    <source>
        <dbReference type="SAM" id="Phobius"/>
    </source>
</evidence>
<comment type="caution">
    <text evidence="2">The sequence shown here is derived from an EMBL/GenBank/DDBJ whole genome shotgun (WGS) entry which is preliminary data.</text>
</comment>
<evidence type="ECO:0000313" key="2">
    <source>
        <dbReference type="EMBL" id="RKD88354.1"/>
    </source>
</evidence>
<protein>
    <submittedName>
        <fullName evidence="2">Uncharacterized protein</fullName>
    </submittedName>
</protein>
<feature type="transmembrane region" description="Helical" evidence="1">
    <location>
        <begin position="12"/>
        <end position="31"/>
    </location>
</feature>
<name>A0A419VYW5_9BACT</name>
<gene>
    <name evidence="2" type="ORF">BC643_3503</name>
</gene>
<evidence type="ECO:0000313" key="3">
    <source>
        <dbReference type="Proteomes" id="UP000283387"/>
    </source>
</evidence>
<feature type="transmembrane region" description="Helical" evidence="1">
    <location>
        <begin position="77"/>
        <end position="101"/>
    </location>
</feature>
<keyword evidence="1" id="KW-0812">Transmembrane</keyword>
<keyword evidence="3" id="KW-1185">Reference proteome</keyword>
<sequence>MEKSGKYIFVKILLLAFFLMIANAWLAYHIGNDFIETYFVGGVVVFFGFVSFLVKYLKKEDEEKFTQIYQRWLAGFLNFQVIFGLYVLLFVAGCFVSSVHISTGKKQAPVSILMTQEGRSSLDAWELNVSNESPSVQQTVITSPFGRTFNVRAKGYQQLSFQVYPWTGKRINLENDLEVSPTVIARVPVEFFMQLARAKLLVKYNKQIETTYDLNNHATIILGQLPGIPEHYFEKWLIELRSMYDEQTVYSSLNRWTVQEPLFIPVDFQVYDSLKLELTSSGGDKFAVCEGVLGTEAFKEFQFKAYKE</sequence>
<feature type="transmembrane region" description="Helical" evidence="1">
    <location>
        <begin position="37"/>
        <end position="57"/>
    </location>
</feature>
<dbReference type="EMBL" id="RAPN01000002">
    <property type="protein sequence ID" value="RKD88354.1"/>
    <property type="molecule type" value="Genomic_DNA"/>
</dbReference>
<proteinExistence type="predicted"/>
<accession>A0A419VYW5</accession>
<dbReference type="AlphaFoldDB" id="A0A419VYW5"/>
<keyword evidence="1" id="KW-1133">Transmembrane helix</keyword>
<organism evidence="2 3">
    <name type="scientific">Mangrovibacterium diazotrophicum</name>
    <dbReference type="NCBI Taxonomy" id="1261403"/>
    <lineage>
        <taxon>Bacteria</taxon>
        <taxon>Pseudomonadati</taxon>
        <taxon>Bacteroidota</taxon>
        <taxon>Bacteroidia</taxon>
        <taxon>Marinilabiliales</taxon>
        <taxon>Prolixibacteraceae</taxon>
        <taxon>Mangrovibacterium</taxon>
    </lineage>
</organism>
<keyword evidence="1" id="KW-0472">Membrane</keyword>
<reference evidence="2 3" key="1">
    <citation type="submission" date="2018-09" db="EMBL/GenBank/DDBJ databases">
        <title>Genomic Encyclopedia of Archaeal and Bacterial Type Strains, Phase II (KMG-II): from individual species to whole genera.</title>
        <authorList>
            <person name="Goeker M."/>
        </authorList>
    </citation>
    <scope>NUCLEOTIDE SEQUENCE [LARGE SCALE GENOMIC DNA]</scope>
    <source>
        <strain evidence="2 3">DSM 27148</strain>
    </source>
</reference>